<keyword evidence="5" id="KW-0963">Cytoplasm</keyword>
<keyword evidence="6" id="KW-0238">DNA-binding</keyword>
<evidence type="ECO:0000256" key="3">
    <source>
        <dbReference type="ARBA" id="ARBA00008264"/>
    </source>
</evidence>
<dbReference type="InterPro" id="IPR003958">
    <property type="entry name" value="CBFA_NFYB_domain"/>
</dbReference>
<dbReference type="InParanoid" id="A0A1Q6DU18"/>
<keyword evidence="9" id="KW-1185">Reference proteome</keyword>
<evidence type="ECO:0000256" key="6">
    <source>
        <dbReference type="ARBA" id="ARBA00023125"/>
    </source>
</evidence>
<evidence type="ECO:0000256" key="2">
    <source>
        <dbReference type="ARBA" id="ARBA00004496"/>
    </source>
</evidence>
<evidence type="ECO:0000259" key="7">
    <source>
        <dbReference type="Pfam" id="PF00808"/>
    </source>
</evidence>
<dbReference type="PANTHER" id="PTHR47828:SF1">
    <property type="entry name" value="ARCHAEAL HISTONE A"/>
    <property type="match status" value="1"/>
</dbReference>
<evidence type="ECO:0000313" key="8">
    <source>
        <dbReference type="EMBL" id="OKY77861.1"/>
    </source>
</evidence>
<evidence type="ECO:0000313" key="9">
    <source>
        <dbReference type="Proteomes" id="UP000185744"/>
    </source>
</evidence>
<feature type="domain" description="Transcription factor CBF/NF-Y/archaeal histone" evidence="7">
    <location>
        <begin position="3"/>
        <end position="64"/>
    </location>
</feature>
<dbReference type="NCBIfam" id="NF043032">
    <property type="entry name" value="archaea_histone"/>
    <property type="match status" value="1"/>
</dbReference>
<keyword evidence="4" id="KW-0158">Chromosome</keyword>
<name>A0A1Q6DU18_METT1</name>
<dbReference type="Pfam" id="PF00808">
    <property type="entry name" value="CBFD_NFYB_HMF"/>
    <property type="match status" value="1"/>
</dbReference>
<protein>
    <submittedName>
        <fullName evidence="8">Histones H3 and H4</fullName>
    </submittedName>
</protein>
<dbReference type="GO" id="GO:0005694">
    <property type="term" value="C:chromosome"/>
    <property type="evidence" value="ECO:0007669"/>
    <property type="project" value="UniProtKB-SubCell"/>
</dbReference>
<dbReference type="PANTHER" id="PTHR47828">
    <property type="entry name" value="ARCHAEAL HISTONE A"/>
    <property type="match status" value="1"/>
</dbReference>
<dbReference type="SUPFAM" id="SSF47113">
    <property type="entry name" value="Histone-fold"/>
    <property type="match status" value="1"/>
</dbReference>
<dbReference type="CDD" id="cd22909">
    <property type="entry name" value="HFD_archaea_histone-like"/>
    <property type="match status" value="1"/>
</dbReference>
<comment type="similarity">
    <text evidence="3">Belongs to the archaeal histone HMF family.</text>
</comment>
<dbReference type="Gene3D" id="1.10.20.10">
    <property type="entry name" value="Histone, subunit A"/>
    <property type="match status" value="1"/>
</dbReference>
<evidence type="ECO:0000256" key="4">
    <source>
        <dbReference type="ARBA" id="ARBA00022454"/>
    </source>
</evidence>
<dbReference type="InterPro" id="IPR009072">
    <property type="entry name" value="Histone-fold"/>
</dbReference>
<dbReference type="InterPro" id="IPR050004">
    <property type="entry name" value="HmfB-like"/>
</dbReference>
<dbReference type="EMBL" id="MSDW01000001">
    <property type="protein sequence ID" value="OKY77861.1"/>
    <property type="molecule type" value="Genomic_DNA"/>
</dbReference>
<comment type="caution">
    <text evidence="8">The sequence shown here is derived from an EMBL/GenBank/DDBJ whole genome shotgun (WGS) entry which is preliminary data.</text>
</comment>
<reference evidence="8" key="1">
    <citation type="submission" date="2016-12" db="EMBL/GenBank/DDBJ databases">
        <title>Discovery of methanogenic haloarchaea.</title>
        <authorList>
            <person name="Sorokin D.Y."/>
            <person name="Makarova K.S."/>
            <person name="Abbas B."/>
            <person name="Ferrer M."/>
            <person name="Golyshin P.N."/>
        </authorList>
    </citation>
    <scope>NUCLEOTIDE SEQUENCE [LARGE SCALE GENOMIC DNA]</scope>
    <source>
        <strain evidence="8">HMET1</strain>
    </source>
</reference>
<dbReference type="GO" id="GO:0005737">
    <property type="term" value="C:cytoplasm"/>
    <property type="evidence" value="ECO:0007669"/>
    <property type="project" value="UniProtKB-SubCell"/>
</dbReference>
<evidence type="ECO:0000256" key="5">
    <source>
        <dbReference type="ARBA" id="ARBA00022490"/>
    </source>
</evidence>
<organism evidence="8 9">
    <name type="scientific">Methanohalarchaeum thermophilum</name>
    <dbReference type="NCBI Taxonomy" id="1903181"/>
    <lineage>
        <taxon>Archaea</taxon>
        <taxon>Methanobacteriati</taxon>
        <taxon>Methanobacteriota</taxon>
        <taxon>Methanonatronarchaeia</taxon>
        <taxon>Methanonatronarchaeales</taxon>
        <taxon>Methanonatronarchaeaceae</taxon>
        <taxon>Candidatus Methanohalarchaeum</taxon>
    </lineage>
</organism>
<proteinExistence type="inferred from homology"/>
<dbReference type="AlphaFoldDB" id="A0A1Q6DU18"/>
<dbReference type="Proteomes" id="UP000185744">
    <property type="component" value="Unassembled WGS sequence"/>
</dbReference>
<evidence type="ECO:0000256" key="1">
    <source>
        <dbReference type="ARBA" id="ARBA00004286"/>
    </source>
</evidence>
<dbReference type="STRING" id="1903181.BTN85_0337"/>
<dbReference type="FunCoup" id="A0A1Q6DU18">
    <property type="interactions" value="1"/>
</dbReference>
<dbReference type="GO" id="GO:0046982">
    <property type="term" value="F:protein heterodimerization activity"/>
    <property type="evidence" value="ECO:0007669"/>
    <property type="project" value="InterPro"/>
</dbReference>
<comment type="subcellular location">
    <subcellularLocation>
        <location evidence="1">Chromosome</location>
    </subcellularLocation>
    <subcellularLocation>
        <location evidence="2">Cytoplasm</location>
    </subcellularLocation>
</comment>
<gene>
    <name evidence="8" type="ORF">BTN85_0337</name>
</gene>
<dbReference type="GO" id="GO:0003677">
    <property type="term" value="F:DNA binding"/>
    <property type="evidence" value="ECO:0007669"/>
    <property type="project" value="UniProtKB-KW"/>
</dbReference>
<accession>A0A1Q6DU18</accession>
<dbReference type="InterPro" id="IPR050947">
    <property type="entry name" value="Archaeal_histone_HMF"/>
</dbReference>
<sequence>MSEIPLAPVDRIIRSCGADRVSEEAKEELSIVMEEYGKKLSEQASKLAEHADRKTVKSEDIKLASDRL</sequence>